<evidence type="ECO:0000256" key="3">
    <source>
        <dbReference type="ARBA" id="ARBA00015407"/>
    </source>
</evidence>
<feature type="domain" description="THIF-type NAD/FAD binding fold" evidence="7">
    <location>
        <begin position="29"/>
        <end position="146"/>
    </location>
</feature>
<comment type="caution">
    <text evidence="8">The sequence shown here is derived from an EMBL/GenBank/DDBJ whole genome shotgun (WGS) entry which is preliminary data.</text>
</comment>
<evidence type="ECO:0000256" key="4">
    <source>
        <dbReference type="ARBA" id="ARBA00022786"/>
    </source>
</evidence>
<organism evidence="8 9">
    <name type="scientific">Cerrena zonata</name>
    <dbReference type="NCBI Taxonomy" id="2478898"/>
    <lineage>
        <taxon>Eukaryota</taxon>
        <taxon>Fungi</taxon>
        <taxon>Dikarya</taxon>
        <taxon>Basidiomycota</taxon>
        <taxon>Agaricomycotina</taxon>
        <taxon>Agaricomycetes</taxon>
        <taxon>Polyporales</taxon>
        <taxon>Cerrenaceae</taxon>
        <taxon>Cerrena</taxon>
    </lineage>
</organism>
<evidence type="ECO:0000256" key="6">
    <source>
        <dbReference type="SAM" id="MobiDB-lite"/>
    </source>
</evidence>
<protein>
    <recommendedName>
        <fullName evidence="3 5">NEDD8-activating enzyme E1 regulatory subunit</fullName>
    </recommendedName>
</protein>
<evidence type="ECO:0000313" key="8">
    <source>
        <dbReference type="EMBL" id="KAK7689489.1"/>
    </source>
</evidence>
<dbReference type="PIRSF" id="PIRSF039099">
    <property type="entry name" value="APP-BP1"/>
    <property type="match status" value="1"/>
</dbReference>
<evidence type="ECO:0000313" key="9">
    <source>
        <dbReference type="Proteomes" id="UP001385951"/>
    </source>
</evidence>
<name>A0AAW0GCV0_9APHY</name>
<feature type="compositionally biased region" description="Polar residues" evidence="6">
    <location>
        <begin position="1"/>
        <end position="16"/>
    </location>
</feature>
<feature type="region of interest" description="Disordered" evidence="6">
    <location>
        <begin position="1"/>
        <end position="23"/>
    </location>
</feature>
<comment type="function">
    <text evidence="5">Regulatory subunit of the dimeric UBA3-ULA1 E1 enzyme.</text>
</comment>
<keyword evidence="4 5" id="KW-0833">Ubl conjugation pathway</keyword>
<dbReference type="GO" id="GO:0005737">
    <property type="term" value="C:cytoplasm"/>
    <property type="evidence" value="ECO:0007669"/>
    <property type="project" value="TreeGrafter"/>
</dbReference>
<dbReference type="InterPro" id="IPR045886">
    <property type="entry name" value="ThiF/MoeB/HesA"/>
</dbReference>
<dbReference type="Proteomes" id="UP001385951">
    <property type="component" value="Unassembled WGS sequence"/>
</dbReference>
<dbReference type="InterPro" id="IPR000594">
    <property type="entry name" value="ThiF_NAD_FAD-bd"/>
</dbReference>
<proteinExistence type="inferred from homology"/>
<evidence type="ECO:0000256" key="5">
    <source>
        <dbReference type="PIRNR" id="PIRNR039099"/>
    </source>
</evidence>
<accession>A0AAW0GCV0</accession>
<sequence length="537" mass="59443">MSQSGSQTIEQATTAIQVDAQPDNKTRRYDRQLRLWAASGQAALESSRILVISATATSTSILKNLVLPGIGHFTILDPKNVSAADAGNNFFLNGYSSIGKSRAEEAVPLLKELNDSVDGEAVVKRVEDLLKTDDGKQWIKNFTLVIAHNLPNGPLETLSDLLWEELEDPPLMIVRSAGFLADFYIQFREQCIIESHTETAPSIRLTKPFPALQEWADNLDYSKVDPTEHAHIPFAIILIKEADQWRAEHNGALPNTYEEKAQFKKRIRERVVKIDEENFEEAETQAVRLWSEKGVPSDIEELFSLEPLTSSSSKQTLNPEFHALLKTLHAFVNSPEGPGNLPMSSTLPDMKTDTESYVKLQRMYKAQSAIEATQFKELLASKYPQLTIDEDMVDSFIKHAHQIKVLRGKKYGALEADKDAISAALQAWPSDTATTHFALNALSILLEKNSDPTTITAETLKSEVENFVGQGVDIPEDLDNAVGELARSPTADLPNTAAFLGGMIAQEAIKMITKQYVPVNGWCVVDLIESKTGIVNN</sequence>
<comment type="pathway">
    <text evidence="1 5">Protein modification; protein neddylation.</text>
</comment>
<dbReference type="GO" id="GO:0045116">
    <property type="term" value="P:protein neddylation"/>
    <property type="evidence" value="ECO:0007669"/>
    <property type="project" value="UniProtKB-UniRule"/>
</dbReference>
<evidence type="ECO:0000259" key="7">
    <source>
        <dbReference type="Pfam" id="PF00899"/>
    </source>
</evidence>
<dbReference type="InterPro" id="IPR035985">
    <property type="entry name" value="Ubiquitin-activating_enz"/>
</dbReference>
<gene>
    <name evidence="8" type="ORF">QCA50_007281</name>
</gene>
<evidence type="ECO:0000256" key="2">
    <source>
        <dbReference type="ARBA" id="ARBA00006868"/>
    </source>
</evidence>
<dbReference type="InterPro" id="IPR030667">
    <property type="entry name" value="APP-BP1"/>
</dbReference>
<dbReference type="EMBL" id="JASBNA010000008">
    <property type="protein sequence ID" value="KAK7689489.1"/>
    <property type="molecule type" value="Genomic_DNA"/>
</dbReference>
<dbReference type="Pfam" id="PF00899">
    <property type="entry name" value="ThiF"/>
    <property type="match status" value="1"/>
</dbReference>
<dbReference type="PANTHER" id="PTHR10953">
    <property type="entry name" value="UBIQUITIN-ACTIVATING ENZYME E1"/>
    <property type="match status" value="1"/>
</dbReference>
<reference evidence="8 9" key="1">
    <citation type="submission" date="2022-09" db="EMBL/GenBank/DDBJ databases">
        <authorList>
            <person name="Palmer J.M."/>
        </authorList>
    </citation>
    <scope>NUCLEOTIDE SEQUENCE [LARGE SCALE GENOMIC DNA]</scope>
    <source>
        <strain evidence="8 9">DSM 7382</strain>
    </source>
</reference>
<dbReference type="Gene3D" id="3.40.50.720">
    <property type="entry name" value="NAD(P)-binding Rossmann-like Domain"/>
    <property type="match status" value="2"/>
</dbReference>
<dbReference type="GO" id="GO:0019781">
    <property type="term" value="F:NEDD8 activating enzyme activity"/>
    <property type="evidence" value="ECO:0007669"/>
    <property type="project" value="UniProtKB-UniRule"/>
</dbReference>
<dbReference type="AlphaFoldDB" id="A0AAW0GCV0"/>
<keyword evidence="9" id="KW-1185">Reference proteome</keyword>
<comment type="similarity">
    <text evidence="2 5">Belongs to the ubiquitin-activating E1 family. ULA1 subfamily.</text>
</comment>
<dbReference type="PANTHER" id="PTHR10953:SF29">
    <property type="entry name" value="NEDD8-ACTIVATING ENZYME E1 REGULATORY SUBUNIT"/>
    <property type="match status" value="1"/>
</dbReference>
<dbReference type="FunFam" id="3.40.50.720:FF:000475">
    <property type="entry name" value="NEDD8-activating enzyme E1 regulatory subunit"/>
    <property type="match status" value="1"/>
</dbReference>
<evidence type="ECO:0000256" key="1">
    <source>
        <dbReference type="ARBA" id="ARBA00005032"/>
    </source>
</evidence>
<dbReference type="SUPFAM" id="SSF69572">
    <property type="entry name" value="Activating enzymes of the ubiquitin-like proteins"/>
    <property type="match status" value="1"/>
</dbReference>